<dbReference type="GO" id="GO:0008076">
    <property type="term" value="C:voltage-gated potassium channel complex"/>
    <property type="evidence" value="ECO:0007669"/>
    <property type="project" value="InterPro"/>
</dbReference>
<dbReference type="PRINTS" id="PR01518">
    <property type="entry name" value="KV43CHANNEL"/>
</dbReference>
<keyword evidence="12" id="KW-0630">Potassium</keyword>
<evidence type="ECO:0000313" key="24">
    <source>
        <dbReference type="Proteomes" id="UP000472267"/>
    </source>
</evidence>
<dbReference type="AlphaFoldDB" id="A0A672H708"/>
<dbReference type="InterPro" id="IPR004056">
    <property type="entry name" value="K_chnl_volt-dep_Kv4.3"/>
</dbReference>
<dbReference type="SUPFAM" id="SSF81324">
    <property type="entry name" value="Voltage-gated potassium channels"/>
    <property type="match status" value="1"/>
</dbReference>
<evidence type="ECO:0000256" key="10">
    <source>
        <dbReference type="ARBA" id="ARBA00022833"/>
    </source>
</evidence>
<dbReference type="PRINTS" id="PR01497">
    <property type="entry name" value="SHALCHANNEL"/>
</dbReference>
<dbReference type="InterPro" id="IPR000210">
    <property type="entry name" value="BTB/POZ_dom"/>
</dbReference>
<dbReference type="GO" id="GO:0005250">
    <property type="term" value="F:A-type (transient outward) potassium channel activity"/>
    <property type="evidence" value="ECO:0007669"/>
    <property type="project" value="TreeGrafter"/>
</dbReference>
<dbReference type="PANTHER" id="PTHR11537:SF182">
    <property type="entry name" value="POTASSIUM VOLTAGE-GATED CHANNEL SUBFAMILY D MEMBER 3"/>
    <property type="match status" value="1"/>
</dbReference>
<evidence type="ECO:0000256" key="9">
    <source>
        <dbReference type="ARBA" id="ARBA00022826"/>
    </source>
</evidence>
<dbReference type="PRINTS" id="PR00169">
    <property type="entry name" value="KCHANNEL"/>
</dbReference>
<keyword evidence="24" id="KW-1185">Reference proteome</keyword>
<feature type="region of interest" description="Disordered" evidence="19">
    <location>
        <begin position="602"/>
        <end position="632"/>
    </location>
</feature>
<dbReference type="GO" id="GO:0043197">
    <property type="term" value="C:dendritic spine"/>
    <property type="evidence" value="ECO:0007669"/>
    <property type="project" value="TreeGrafter"/>
</dbReference>
<evidence type="ECO:0000256" key="20">
    <source>
        <dbReference type="SAM" id="Phobius"/>
    </source>
</evidence>
<keyword evidence="16" id="KW-0966">Cell projection</keyword>
<proteinExistence type="predicted"/>
<evidence type="ECO:0000256" key="14">
    <source>
        <dbReference type="ARBA" id="ARBA00023065"/>
    </source>
</evidence>
<keyword evidence="9" id="KW-0631">Potassium channel</keyword>
<evidence type="ECO:0000256" key="4">
    <source>
        <dbReference type="ARBA" id="ARBA00022475"/>
    </source>
</evidence>
<evidence type="ECO:0000256" key="5">
    <source>
        <dbReference type="ARBA" id="ARBA00022538"/>
    </source>
</evidence>
<dbReference type="GO" id="GO:0001508">
    <property type="term" value="P:action potential"/>
    <property type="evidence" value="ECO:0007669"/>
    <property type="project" value="TreeGrafter"/>
</dbReference>
<evidence type="ECO:0000256" key="15">
    <source>
        <dbReference type="ARBA" id="ARBA00023136"/>
    </source>
</evidence>
<keyword evidence="8" id="KW-0479">Metal-binding</keyword>
<feature type="transmembrane region" description="Helical" evidence="20">
    <location>
        <begin position="253"/>
        <end position="275"/>
    </location>
</feature>
<dbReference type="Ensembl" id="ENSSFAT00005025861.1">
    <property type="protein sequence ID" value="ENSSFAP00005024855.1"/>
    <property type="gene ID" value="ENSSFAG00005012801.1"/>
</dbReference>
<keyword evidence="14" id="KW-0406">Ion transport</keyword>
<evidence type="ECO:0000256" key="16">
    <source>
        <dbReference type="ARBA" id="ARBA00023273"/>
    </source>
</evidence>
<dbReference type="Pfam" id="PF11879">
    <property type="entry name" value="DUF3399"/>
    <property type="match status" value="1"/>
</dbReference>
<evidence type="ECO:0000256" key="11">
    <source>
        <dbReference type="ARBA" id="ARBA00022882"/>
    </source>
</evidence>
<protein>
    <submittedName>
        <fullName evidence="23">Potassium voltage-gated channel subfamily D member 3</fullName>
    </submittedName>
</protein>
<dbReference type="GO" id="GO:0097623">
    <property type="term" value="P:potassium ion export across plasma membrane"/>
    <property type="evidence" value="ECO:0007669"/>
    <property type="project" value="TreeGrafter"/>
</dbReference>
<keyword evidence="5" id="KW-0633">Potassium transport</keyword>
<dbReference type="SMART" id="SM00225">
    <property type="entry name" value="BTB"/>
    <property type="match status" value="1"/>
</dbReference>
<dbReference type="Proteomes" id="UP000472267">
    <property type="component" value="Chromosome 5"/>
</dbReference>
<dbReference type="SUPFAM" id="SSF54695">
    <property type="entry name" value="POZ domain"/>
    <property type="match status" value="1"/>
</dbReference>
<dbReference type="PRINTS" id="PR01491">
    <property type="entry name" value="KVCHANNEL"/>
</dbReference>
<dbReference type="CDD" id="cd18419">
    <property type="entry name" value="BTB_POZ_KCND3"/>
    <property type="match status" value="1"/>
</dbReference>
<evidence type="ECO:0000256" key="17">
    <source>
        <dbReference type="ARBA" id="ARBA00023303"/>
    </source>
</evidence>
<keyword evidence="6" id="KW-0597">Phosphoprotein</keyword>
<dbReference type="FunFam" id="3.30.710.10:FF:000004">
    <property type="entry name" value="Potassium voltage-gated channel subfamily D member 3"/>
    <property type="match status" value="1"/>
</dbReference>
<evidence type="ECO:0000259" key="22">
    <source>
        <dbReference type="PROSITE" id="PS50097"/>
    </source>
</evidence>
<evidence type="ECO:0000256" key="7">
    <source>
        <dbReference type="ARBA" id="ARBA00022692"/>
    </source>
</evidence>
<comment type="catalytic activity">
    <reaction evidence="18">
        <text>K(+)(in) = K(+)(out)</text>
        <dbReference type="Rhea" id="RHEA:29463"/>
        <dbReference type="ChEBI" id="CHEBI:29103"/>
    </reaction>
</comment>
<evidence type="ECO:0000256" key="6">
    <source>
        <dbReference type="ARBA" id="ARBA00022553"/>
    </source>
</evidence>
<dbReference type="FunFam" id="1.20.120.350:FF:000016">
    <property type="entry name" value="Potassium voltage-gated channel subfamily D member 3"/>
    <property type="match status" value="1"/>
</dbReference>
<dbReference type="GO" id="GO:0045211">
    <property type="term" value="C:postsynaptic membrane"/>
    <property type="evidence" value="ECO:0007669"/>
    <property type="project" value="TreeGrafter"/>
</dbReference>
<dbReference type="InterPro" id="IPR021645">
    <property type="entry name" value="Shal-type_N"/>
</dbReference>
<name>A0A672H708_SALFA</name>
<dbReference type="Pfam" id="PF02214">
    <property type="entry name" value="BTB_2"/>
    <property type="match status" value="1"/>
</dbReference>
<keyword evidence="15 20" id="KW-0472">Membrane</keyword>
<organism evidence="23 24">
    <name type="scientific">Salarias fasciatus</name>
    <name type="common">Jewelled blenny</name>
    <name type="synonym">Blennius fasciatus</name>
    <dbReference type="NCBI Taxonomy" id="181472"/>
    <lineage>
        <taxon>Eukaryota</taxon>
        <taxon>Metazoa</taxon>
        <taxon>Chordata</taxon>
        <taxon>Craniata</taxon>
        <taxon>Vertebrata</taxon>
        <taxon>Euteleostomi</taxon>
        <taxon>Actinopterygii</taxon>
        <taxon>Neopterygii</taxon>
        <taxon>Teleostei</taxon>
        <taxon>Neoteleostei</taxon>
        <taxon>Acanthomorphata</taxon>
        <taxon>Ovalentaria</taxon>
        <taxon>Blenniimorphae</taxon>
        <taxon>Blenniiformes</taxon>
        <taxon>Blennioidei</taxon>
        <taxon>Blenniidae</taxon>
        <taxon>Salariinae</taxon>
        <taxon>Salarias</taxon>
    </lineage>
</organism>
<comment type="subcellular location">
    <subcellularLocation>
        <location evidence="2">Cell membrane</location>
        <topology evidence="2">Multi-pass membrane protein</topology>
    </subcellularLocation>
    <subcellularLocation>
        <location evidence="1">Cell projection</location>
        <location evidence="1">Dendrite</location>
    </subcellularLocation>
</comment>
<keyword evidence="17" id="KW-0407">Ion channel</keyword>
<dbReference type="Gene3D" id="1.20.120.350">
    <property type="entry name" value="Voltage-gated potassium channels. Chain C"/>
    <property type="match status" value="1"/>
</dbReference>
<dbReference type="Gene3D" id="1.10.287.70">
    <property type="match status" value="1"/>
</dbReference>
<dbReference type="GO" id="GO:0043025">
    <property type="term" value="C:neuronal cell body"/>
    <property type="evidence" value="ECO:0007669"/>
    <property type="project" value="TreeGrafter"/>
</dbReference>
<keyword evidence="21" id="KW-0732">Signal</keyword>
<dbReference type="InterPro" id="IPR003968">
    <property type="entry name" value="K_chnl_volt-dep_Kv"/>
</dbReference>
<dbReference type="PROSITE" id="PS50097">
    <property type="entry name" value="BTB"/>
    <property type="match status" value="1"/>
</dbReference>
<feature type="domain" description="BTB" evidence="22">
    <location>
        <begin position="38"/>
        <end position="107"/>
    </location>
</feature>
<evidence type="ECO:0000256" key="1">
    <source>
        <dbReference type="ARBA" id="ARBA00004279"/>
    </source>
</evidence>
<reference evidence="23" key="3">
    <citation type="submission" date="2025-09" db="UniProtKB">
        <authorList>
            <consortium name="Ensembl"/>
        </authorList>
    </citation>
    <scope>IDENTIFICATION</scope>
</reference>
<feature type="transmembrane region" description="Helical" evidence="20">
    <location>
        <begin position="353"/>
        <end position="369"/>
    </location>
</feature>
<dbReference type="PANTHER" id="PTHR11537">
    <property type="entry name" value="VOLTAGE-GATED POTASSIUM CHANNEL"/>
    <property type="match status" value="1"/>
</dbReference>
<evidence type="ECO:0000256" key="8">
    <source>
        <dbReference type="ARBA" id="ARBA00022723"/>
    </source>
</evidence>
<keyword evidence="10" id="KW-0862">Zinc</keyword>
<gene>
    <name evidence="23" type="primary">LOC115388790</name>
</gene>
<dbReference type="InterPro" id="IPR027359">
    <property type="entry name" value="Volt_channel_dom_sf"/>
</dbReference>
<evidence type="ECO:0000256" key="18">
    <source>
        <dbReference type="ARBA" id="ARBA00034430"/>
    </source>
</evidence>
<dbReference type="InterPro" id="IPR011333">
    <property type="entry name" value="SKP1/BTB/POZ_sf"/>
</dbReference>
<dbReference type="InterPro" id="IPR003975">
    <property type="entry name" value="K_chnl_volt-dep_Kv4"/>
</dbReference>
<feature type="transmembrane region" description="Helical" evidence="20">
    <location>
        <begin position="320"/>
        <end position="341"/>
    </location>
</feature>
<dbReference type="InterPro" id="IPR003131">
    <property type="entry name" value="T1-type_BTB"/>
</dbReference>
<feature type="region of interest" description="Disordered" evidence="19">
    <location>
        <begin position="512"/>
        <end position="553"/>
    </location>
</feature>
<keyword evidence="11" id="KW-0851">Voltage-gated channel</keyword>
<evidence type="ECO:0000256" key="3">
    <source>
        <dbReference type="ARBA" id="ARBA00022448"/>
    </source>
</evidence>
<dbReference type="FunFam" id="1.10.287.70:FF:000073">
    <property type="entry name" value="Potassium voltage-gated channel subfamily D member 2"/>
    <property type="match status" value="1"/>
</dbReference>
<dbReference type="Pfam" id="PF11601">
    <property type="entry name" value="Shal-type"/>
    <property type="match status" value="1"/>
</dbReference>
<feature type="signal peptide" evidence="21">
    <location>
        <begin position="1"/>
        <end position="16"/>
    </location>
</feature>
<evidence type="ECO:0000256" key="2">
    <source>
        <dbReference type="ARBA" id="ARBA00004651"/>
    </source>
</evidence>
<keyword evidence="13 20" id="KW-1133">Transmembrane helix</keyword>
<dbReference type="InterPro" id="IPR024587">
    <property type="entry name" value="K_chnl_volt-dep_Kv4_C"/>
</dbReference>
<reference evidence="23" key="2">
    <citation type="submission" date="2025-08" db="UniProtKB">
        <authorList>
            <consortium name="Ensembl"/>
        </authorList>
    </citation>
    <scope>IDENTIFICATION</scope>
</reference>
<evidence type="ECO:0000256" key="19">
    <source>
        <dbReference type="SAM" id="MobiDB-lite"/>
    </source>
</evidence>
<feature type="transmembrane region" description="Helical" evidence="20">
    <location>
        <begin position="221"/>
        <end position="241"/>
    </location>
</feature>
<keyword evidence="4" id="KW-1003">Cell membrane</keyword>
<dbReference type="FunFam" id="1.10.287.70:FF:000111">
    <property type="entry name" value="Potassium voltage-gated channel subfamily D member 3"/>
    <property type="match status" value="1"/>
</dbReference>
<feature type="transmembrane region" description="Helical" evidence="20">
    <location>
        <begin position="381"/>
        <end position="402"/>
    </location>
</feature>
<dbReference type="Pfam" id="PF00520">
    <property type="entry name" value="Ion_trans"/>
    <property type="match status" value="1"/>
</dbReference>
<accession>A0A672H708</accession>
<evidence type="ECO:0000256" key="13">
    <source>
        <dbReference type="ARBA" id="ARBA00022989"/>
    </source>
</evidence>
<reference evidence="23" key="1">
    <citation type="submission" date="2019-06" db="EMBL/GenBank/DDBJ databases">
        <authorList>
            <consortium name="Wellcome Sanger Institute Data Sharing"/>
        </authorList>
    </citation>
    <scope>NUCLEOTIDE SEQUENCE [LARGE SCALE GENOMIC DNA]</scope>
</reference>
<dbReference type="InterPro" id="IPR005821">
    <property type="entry name" value="Ion_trans_dom"/>
</dbReference>
<dbReference type="InterPro" id="IPR028325">
    <property type="entry name" value="VG_K_chnl"/>
</dbReference>
<keyword evidence="3" id="KW-0813">Transport</keyword>
<dbReference type="GO" id="GO:0051260">
    <property type="term" value="P:protein homooligomerization"/>
    <property type="evidence" value="ECO:0007669"/>
    <property type="project" value="InterPro"/>
</dbReference>
<dbReference type="GO" id="GO:0046872">
    <property type="term" value="F:metal ion binding"/>
    <property type="evidence" value="ECO:0007669"/>
    <property type="project" value="UniProtKB-KW"/>
</dbReference>
<evidence type="ECO:0000256" key="12">
    <source>
        <dbReference type="ARBA" id="ARBA00022958"/>
    </source>
</evidence>
<sequence length="640" mass="71990">MAAGVAAWLPFARAAAIGWMPVANCPMPVAPRDNTKRQDELIILNVSGRRFQTWRTTLDRYPDTLLGSSEKDFFYNEETKEYFFDRDPDAFRSILNFYRTGKLHYPRHECISAYDEELTFFGIIPEIIGDCCYEEYKDRKRENLERLQDDQEENKDLKLPNLNFRETMWRAFENPHTSTMALVFYYVTGFFIAVSVITNVVETVPCGSTANQKDMPCGERYTVAFFCMDTACVMIFTVEYLMRLFAAPSRYRFMRSVMSIIDVVAILPYYIGLVMTNNEDVSGAFVTLRVFRVFRIFKFSRHSQGLRILGYTLKSCASELGFLLFSLTMAIIIFATVMFYAEKGSSSSKFTSIPASFWYTIVTMTTLGYGDMVPKTIAGKIFGSICSLSGVLVIALPVPVIVSNFSRIYHQNQRADKRRAQKKARLARIRIAKSGSANAFLQSKRNGLLNELLELTGTEEDEQKLTKSTSLLESQHHHLLHCLEKTTAHEFVDEQMYEQNCLEMALQTYRSRSPSIPSHDSPAGTCCGRRGKRNSALPNTSLPSSHPVPTHQGPLQELSALHMQCGDPLSHPTSRSKLNLKTDDGSRINCKSGRITTAIISLPTPPALTPDSDGLHGPPQRSIQTTTSSAGSNIVKVSAL</sequence>
<feature type="compositionally biased region" description="Polar residues" evidence="19">
    <location>
        <begin position="621"/>
        <end position="632"/>
    </location>
</feature>
<dbReference type="Gene3D" id="3.30.710.10">
    <property type="entry name" value="Potassium Channel Kv1.1, Chain A"/>
    <property type="match status" value="1"/>
</dbReference>
<feature type="chain" id="PRO_5025489951" evidence="21">
    <location>
        <begin position="17"/>
        <end position="640"/>
    </location>
</feature>
<evidence type="ECO:0000313" key="23">
    <source>
        <dbReference type="Ensembl" id="ENSSFAP00005024855.1"/>
    </source>
</evidence>
<evidence type="ECO:0000256" key="21">
    <source>
        <dbReference type="SAM" id="SignalP"/>
    </source>
</evidence>
<keyword evidence="7 20" id="KW-0812">Transmembrane</keyword>